<evidence type="ECO:0000259" key="3">
    <source>
        <dbReference type="Pfam" id="PF01298"/>
    </source>
</evidence>
<keyword evidence="6" id="KW-1185">Reference proteome</keyword>
<feature type="compositionally biased region" description="Low complexity" evidence="1">
    <location>
        <begin position="35"/>
        <end position="52"/>
    </location>
</feature>
<evidence type="ECO:0000256" key="2">
    <source>
        <dbReference type="SAM" id="SignalP"/>
    </source>
</evidence>
<feature type="chain" id="PRO_5015177959" description="Transferrin-binding protein B C-lobe/N-lobe beta-barrel domain-containing protein" evidence="2">
    <location>
        <begin position="20"/>
        <end position="249"/>
    </location>
</feature>
<dbReference type="InterPro" id="IPR054843">
    <property type="entry name" value="Slam_hemophilin_C"/>
</dbReference>
<dbReference type="Proteomes" id="UP000237073">
    <property type="component" value="Unassembled WGS sequence"/>
</dbReference>
<evidence type="ECO:0000313" key="5">
    <source>
        <dbReference type="EMBL" id="POP48913.1"/>
    </source>
</evidence>
<feature type="domain" description="Transferrin-binding protein B C-lobe/N-lobe beta-barrel" evidence="3">
    <location>
        <begin position="137"/>
        <end position="248"/>
    </location>
</feature>
<dbReference type="SUPFAM" id="SSF56925">
    <property type="entry name" value="OMPA-like"/>
    <property type="match status" value="1"/>
</dbReference>
<reference evidence="6 7" key="1">
    <citation type="submission" date="2018-01" db="EMBL/GenBank/DDBJ databases">
        <title>Superficieibacter electus gen. nov., sp. nov., an extended-spectrum beta-lactamase possessing member of the Enterobacteriaceae family, isolated from intensive care unit surfaces.</title>
        <authorList>
            <person name="Potter R.F."/>
            <person name="D'Souza A.W."/>
        </authorList>
    </citation>
    <scope>NUCLEOTIDE SEQUENCE [LARGE SCALE GENOMIC DNA]</scope>
    <source>
        <strain evidence="5 7">BP-1</strain>
        <strain evidence="4 6">BP-2</strain>
    </source>
</reference>
<dbReference type="Pfam" id="PF01298">
    <property type="entry name" value="TbpB_B_D"/>
    <property type="match status" value="1"/>
</dbReference>
<proteinExistence type="predicted"/>
<feature type="signal peptide" evidence="2">
    <location>
        <begin position="1"/>
        <end position="19"/>
    </location>
</feature>
<dbReference type="EMBL" id="PQGD01000007">
    <property type="protein sequence ID" value="POP48913.1"/>
    <property type="molecule type" value="Genomic_DNA"/>
</dbReference>
<evidence type="ECO:0000256" key="1">
    <source>
        <dbReference type="SAM" id="MobiDB-lite"/>
    </source>
</evidence>
<protein>
    <recommendedName>
        <fullName evidence="3">Transferrin-binding protein B C-lobe/N-lobe beta-barrel domain-containing protein</fullName>
    </recommendedName>
</protein>
<organism evidence="5 7">
    <name type="scientific">Superficieibacter electus</name>
    <dbReference type="NCBI Taxonomy" id="2022662"/>
    <lineage>
        <taxon>Bacteria</taxon>
        <taxon>Pseudomonadati</taxon>
        <taxon>Pseudomonadota</taxon>
        <taxon>Gammaproteobacteria</taxon>
        <taxon>Enterobacterales</taxon>
        <taxon>Enterobacteriaceae</taxon>
        <taxon>Superficieibacter</taxon>
    </lineage>
</organism>
<accession>A0A2P5GQR8</accession>
<gene>
    <name evidence="5" type="ORF">CHU32_09970</name>
    <name evidence="4" type="ORF">CHU33_16085</name>
</gene>
<evidence type="ECO:0000313" key="7">
    <source>
        <dbReference type="Proteomes" id="UP000247005"/>
    </source>
</evidence>
<dbReference type="AlphaFoldDB" id="A0A2P5GQR8"/>
<dbReference type="OrthoDB" id="6623832at2"/>
<dbReference type="EMBL" id="PQGE01000014">
    <property type="protein sequence ID" value="POP43397.1"/>
    <property type="molecule type" value="Genomic_DNA"/>
</dbReference>
<keyword evidence="2" id="KW-0732">Signal</keyword>
<evidence type="ECO:0000313" key="6">
    <source>
        <dbReference type="Proteomes" id="UP000237073"/>
    </source>
</evidence>
<comment type="caution">
    <text evidence="5">The sequence shown here is derived from an EMBL/GenBank/DDBJ whole genome shotgun (WGS) entry which is preliminary data.</text>
</comment>
<dbReference type="Gene3D" id="2.40.160.90">
    <property type="match status" value="1"/>
</dbReference>
<name>A0A2P5GQR8_9ENTR</name>
<feature type="region of interest" description="Disordered" evidence="1">
    <location>
        <begin position="24"/>
        <end position="85"/>
    </location>
</feature>
<sequence length="249" mass="25481">MFIMTHLKPAILLSVLVLAACGGGGGGGHHDNDSTPPQTTTPTQPDNGTTPAPEQPQSPPESKATLGSVSGVTYTTPDGNEYQMRRDGITFGGTWTESLVKADDTKVSSTSWCCGPMSYTLFGSWTSQEKGEHGVFYSGEGTAAANVPTQGSATYVGSGMRDGVRTDASFNVDFAAKTINGNITGNDDFGSAVAMQGNIVDGGFNGNAQSGGENGTFVGHFNGPAAEELGGIAEFADTSKSASFGATKQ</sequence>
<feature type="compositionally biased region" description="Polar residues" evidence="1">
    <location>
        <begin position="65"/>
        <end position="78"/>
    </location>
</feature>
<dbReference type="Proteomes" id="UP000247005">
    <property type="component" value="Unassembled WGS sequence"/>
</dbReference>
<evidence type="ECO:0000313" key="4">
    <source>
        <dbReference type="EMBL" id="POP43397.1"/>
    </source>
</evidence>
<dbReference type="InterPro" id="IPR011250">
    <property type="entry name" value="OMP/PagP_B-barrel"/>
</dbReference>
<dbReference type="NCBIfam" id="NF041636">
    <property type="entry name" value="slam_lipo"/>
    <property type="match status" value="1"/>
</dbReference>
<dbReference type="InterPro" id="IPR001677">
    <property type="entry name" value="TbpB_B_D"/>
</dbReference>